<proteinExistence type="predicted"/>
<dbReference type="Pfam" id="PF13540">
    <property type="entry name" value="RCC1_2"/>
    <property type="match status" value="1"/>
</dbReference>
<organism evidence="3 4">
    <name type="scientific">Sorangium cellulosum</name>
    <name type="common">Polyangium cellulosum</name>
    <dbReference type="NCBI Taxonomy" id="56"/>
    <lineage>
        <taxon>Bacteria</taxon>
        <taxon>Pseudomonadati</taxon>
        <taxon>Myxococcota</taxon>
        <taxon>Polyangia</taxon>
        <taxon>Polyangiales</taxon>
        <taxon>Polyangiaceae</taxon>
        <taxon>Sorangium</taxon>
    </lineage>
</organism>
<accession>A0A150SWW4</accession>
<protein>
    <submittedName>
        <fullName evidence="3">Uncharacterized protein</fullName>
    </submittedName>
</protein>
<dbReference type="InterPro" id="IPR000408">
    <property type="entry name" value="Reg_chr_condens"/>
</dbReference>
<feature type="chain" id="PRO_5007569306" evidence="2">
    <location>
        <begin position="21"/>
        <end position="386"/>
    </location>
</feature>
<sequence length="386" mass="38788">MPRSIVAPLFSTVALPAALAACGSVEIVPYDTPGATGGGPAVVGTGGSGAGGEDAFPTGSGGAPPDPVPAPSCTAAECAVRIAAGAPKCAVAASGKVFCWWGGVMLEERLTGGPVERPGLGDIVAASGLAEQMCFLHATRRVSCQGFSHEGQLGQAVPVGMSSAEPLMLRDVKDVVQLSSGHHHVCGVRSLGKVICWGGPSPAPVLGVEGVGQTQAPIAVTGLDDAVQVAASVDHTCALRATGEVACWGWLTTGGEALTAVKVEGVEGAVEITAGWTHDCARLASGRVVCWGGDTQGDDGAREPLHVLGVDDAIQVSAGYNRTCAVRQGGGLVCWDASSAATPQEVDTGEVVHVSVGYDETCAALASGEIACWSWRDGVDVRVFGL</sequence>
<dbReference type="PANTHER" id="PTHR45982">
    <property type="entry name" value="REGULATOR OF CHROMOSOME CONDENSATION"/>
    <property type="match status" value="1"/>
</dbReference>
<evidence type="ECO:0000313" key="4">
    <source>
        <dbReference type="Proteomes" id="UP000075515"/>
    </source>
</evidence>
<comment type="caution">
    <text evidence="3">The sequence shown here is derived from an EMBL/GenBank/DDBJ whole genome shotgun (WGS) entry which is preliminary data.</text>
</comment>
<evidence type="ECO:0000256" key="1">
    <source>
        <dbReference type="SAM" id="MobiDB-lite"/>
    </source>
</evidence>
<dbReference type="PROSITE" id="PS51257">
    <property type="entry name" value="PROKAR_LIPOPROTEIN"/>
    <property type="match status" value="1"/>
</dbReference>
<dbReference type="AlphaFoldDB" id="A0A150SWW4"/>
<dbReference type="GO" id="GO:0005085">
    <property type="term" value="F:guanyl-nucleotide exchange factor activity"/>
    <property type="evidence" value="ECO:0007669"/>
    <property type="project" value="TreeGrafter"/>
</dbReference>
<dbReference type="Gene3D" id="2.130.10.30">
    <property type="entry name" value="Regulator of chromosome condensation 1/beta-lactamase-inhibitor protein II"/>
    <property type="match status" value="2"/>
</dbReference>
<feature type="region of interest" description="Disordered" evidence="1">
    <location>
        <begin position="39"/>
        <end position="68"/>
    </location>
</feature>
<keyword evidence="2" id="KW-0732">Signal</keyword>
<dbReference type="EMBL" id="JEMC01001479">
    <property type="protein sequence ID" value="KYF96972.1"/>
    <property type="molecule type" value="Genomic_DNA"/>
</dbReference>
<feature type="signal peptide" evidence="2">
    <location>
        <begin position="1"/>
        <end position="20"/>
    </location>
</feature>
<feature type="compositionally biased region" description="Gly residues" evidence="1">
    <location>
        <begin position="39"/>
        <end position="52"/>
    </location>
</feature>
<dbReference type="InterPro" id="IPR009091">
    <property type="entry name" value="RCC1/BLIP-II"/>
</dbReference>
<name>A0A150SWW4_SORCE</name>
<gene>
    <name evidence="3" type="ORF">BE18_18830</name>
</gene>
<dbReference type="Proteomes" id="UP000075515">
    <property type="component" value="Unassembled WGS sequence"/>
</dbReference>
<dbReference type="InterPro" id="IPR051553">
    <property type="entry name" value="Ran_GTPase-activating"/>
</dbReference>
<dbReference type="PROSITE" id="PS50012">
    <property type="entry name" value="RCC1_3"/>
    <property type="match status" value="1"/>
</dbReference>
<dbReference type="SUPFAM" id="SSF50985">
    <property type="entry name" value="RCC1/BLIP-II"/>
    <property type="match status" value="1"/>
</dbReference>
<dbReference type="GO" id="GO:0005737">
    <property type="term" value="C:cytoplasm"/>
    <property type="evidence" value="ECO:0007669"/>
    <property type="project" value="TreeGrafter"/>
</dbReference>
<evidence type="ECO:0000313" key="3">
    <source>
        <dbReference type="EMBL" id="KYF96972.1"/>
    </source>
</evidence>
<reference evidence="3 4" key="1">
    <citation type="submission" date="2014-02" db="EMBL/GenBank/DDBJ databases">
        <title>The small core and large imbalanced accessory genome model reveals a collaborative survival strategy of Sorangium cellulosum strains in nature.</title>
        <authorList>
            <person name="Han K."/>
            <person name="Peng R."/>
            <person name="Blom J."/>
            <person name="Li Y.-Z."/>
        </authorList>
    </citation>
    <scope>NUCLEOTIDE SEQUENCE [LARGE SCALE GENOMIC DNA]</scope>
    <source>
        <strain evidence="3 4">So0149</strain>
    </source>
</reference>
<dbReference type="PANTHER" id="PTHR45982:SF1">
    <property type="entry name" value="REGULATOR OF CHROMOSOME CONDENSATION"/>
    <property type="match status" value="1"/>
</dbReference>
<evidence type="ECO:0000256" key="2">
    <source>
        <dbReference type="SAM" id="SignalP"/>
    </source>
</evidence>